<proteinExistence type="predicted"/>
<protein>
    <submittedName>
        <fullName evidence="2">Uncharacterized protein</fullName>
    </submittedName>
</protein>
<organism evidence="2 3">
    <name type="scientific">Myotis davidii</name>
    <name type="common">David's myotis</name>
    <dbReference type="NCBI Taxonomy" id="225400"/>
    <lineage>
        <taxon>Eukaryota</taxon>
        <taxon>Metazoa</taxon>
        <taxon>Chordata</taxon>
        <taxon>Craniata</taxon>
        <taxon>Vertebrata</taxon>
        <taxon>Euteleostomi</taxon>
        <taxon>Mammalia</taxon>
        <taxon>Eutheria</taxon>
        <taxon>Laurasiatheria</taxon>
        <taxon>Chiroptera</taxon>
        <taxon>Yangochiroptera</taxon>
        <taxon>Vespertilionidae</taxon>
        <taxon>Myotis</taxon>
    </lineage>
</organism>
<gene>
    <name evidence="2" type="ORF">MDA_GLEAN10004038</name>
</gene>
<evidence type="ECO:0000313" key="2">
    <source>
        <dbReference type="EMBL" id="ELK26700.1"/>
    </source>
</evidence>
<feature type="region of interest" description="Disordered" evidence="1">
    <location>
        <begin position="35"/>
        <end position="80"/>
    </location>
</feature>
<accession>L5LKW0</accession>
<dbReference type="Proteomes" id="UP000010556">
    <property type="component" value="Unassembled WGS sequence"/>
</dbReference>
<dbReference type="AlphaFoldDB" id="L5LKW0"/>
<reference evidence="3" key="1">
    <citation type="journal article" date="2013" name="Science">
        <title>Comparative analysis of bat genomes provides insight into the evolution of flight and immunity.</title>
        <authorList>
            <person name="Zhang G."/>
            <person name="Cowled C."/>
            <person name="Shi Z."/>
            <person name="Huang Z."/>
            <person name="Bishop-Lilly K.A."/>
            <person name="Fang X."/>
            <person name="Wynne J.W."/>
            <person name="Xiong Z."/>
            <person name="Baker M.L."/>
            <person name="Zhao W."/>
            <person name="Tachedjian M."/>
            <person name="Zhu Y."/>
            <person name="Zhou P."/>
            <person name="Jiang X."/>
            <person name="Ng J."/>
            <person name="Yang L."/>
            <person name="Wu L."/>
            <person name="Xiao J."/>
            <person name="Feng Y."/>
            <person name="Chen Y."/>
            <person name="Sun X."/>
            <person name="Zhang Y."/>
            <person name="Marsh G.A."/>
            <person name="Crameri G."/>
            <person name="Broder C.C."/>
            <person name="Frey K.G."/>
            <person name="Wang L.F."/>
            <person name="Wang J."/>
        </authorList>
    </citation>
    <scope>NUCLEOTIDE SEQUENCE [LARGE SCALE GENOMIC DNA]</scope>
</reference>
<dbReference type="EMBL" id="KB110898">
    <property type="protein sequence ID" value="ELK26700.1"/>
    <property type="molecule type" value="Genomic_DNA"/>
</dbReference>
<keyword evidence="3" id="KW-1185">Reference proteome</keyword>
<evidence type="ECO:0000256" key="1">
    <source>
        <dbReference type="SAM" id="MobiDB-lite"/>
    </source>
</evidence>
<name>L5LKW0_MYODS</name>
<feature type="compositionally biased region" description="Basic and acidic residues" evidence="1">
    <location>
        <begin position="35"/>
        <end position="45"/>
    </location>
</feature>
<sequence length="155" mass="16572">MVNRLCLDSLFSCSSFPTLGCLWLLQGLGMVGKRRDGVDGPEERGSPVSDPVGHREPAPCLARRTGPLPSPAPAWREPPSQCGLRSVAAHKGRDPAPSLLFCCGRRLPLSGARGSARYGFDWRPERQGRVYVLARGEACVAGPPPDAREPADAVS</sequence>
<evidence type="ECO:0000313" key="3">
    <source>
        <dbReference type="Proteomes" id="UP000010556"/>
    </source>
</evidence>